<dbReference type="SFLD" id="SFLDG01098">
    <property type="entry name" value="Uncharacterised_Radical_SAM_Su"/>
    <property type="match status" value="1"/>
</dbReference>
<protein>
    <submittedName>
        <fullName evidence="6">Biotin synthase</fullName>
        <ecNumber evidence="6">2.8.1.6</ecNumber>
    </submittedName>
</protein>
<dbReference type="STRING" id="476652.DEAC_c29260"/>
<dbReference type="EC" id="2.8.1.6" evidence="6"/>
<organism evidence="6 7">
    <name type="scientific">Desulfosporosinus acididurans</name>
    <dbReference type="NCBI Taxonomy" id="476652"/>
    <lineage>
        <taxon>Bacteria</taxon>
        <taxon>Bacillati</taxon>
        <taxon>Bacillota</taxon>
        <taxon>Clostridia</taxon>
        <taxon>Eubacteriales</taxon>
        <taxon>Desulfitobacteriaceae</taxon>
        <taxon>Desulfosporosinus</taxon>
    </lineage>
</organism>
<sequence>MIRCSLGTAKVLGLKKVRVDVLPTTAYLMVGEHCRFNCAFCAQARESGARADLLSRVSWPDYANEVFLQGLRVSQANHGLQRICFQVVQDKAALEETKDWVKAVQAETGVPICVSAGPRSLEEVEELLNLGVDHVSIALDAATPEIYARSKDGSWQERRDLLFRSAQMFPGHIATHLIVGLGENDEEMIHCLQSLCDHGVTTALFAFTPVRGTRMEGVAQPQLSHYRRIQVAHDLIRNHLGRKDDFIFEQGQLISYGISIDVLKEKRGGIPFQTSGCTGCNRPYYNETPGQELYNYPRPLTQDEAVRAWAQVRSGLEKSKESE</sequence>
<dbReference type="PANTHER" id="PTHR43726:SF1">
    <property type="entry name" value="BIOTIN SYNTHASE"/>
    <property type="match status" value="1"/>
</dbReference>
<keyword evidence="3" id="KW-0408">Iron</keyword>
<dbReference type="GO" id="GO:0046872">
    <property type="term" value="F:metal ion binding"/>
    <property type="evidence" value="ECO:0007669"/>
    <property type="project" value="UniProtKB-KW"/>
</dbReference>
<evidence type="ECO:0000256" key="2">
    <source>
        <dbReference type="ARBA" id="ARBA00022723"/>
    </source>
</evidence>
<dbReference type="InterPro" id="IPR006638">
    <property type="entry name" value="Elp3/MiaA/NifB-like_rSAM"/>
</dbReference>
<dbReference type="SMART" id="SM00729">
    <property type="entry name" value="Elp3"/>
    <property type="match status" value="1"/>
</dbReference>
<evidence type="ECO:0000313" key="7">
    <source>
        <dbReference type="Proteomes" id="UP000036356"/>
    </source>
</evidence>
<dbReference type="SUPFAM" id="SSF102114">
    <property type="entry name" value="Radical SAM enzymes"/>
    <property type="match status" value="1"/>
</dbReference>
<dbReference type="AlphaFoldDB" id="A0A0J1FN72"/>
<proteinExistence type="predicted"/>
<keyword evidence="7" id="KW-1185">Reference proteome</keyword>
<evidence type="ECO:0000259" key="5">
    <source>
        <dbReference type="PROSITE" id="PS51918"/>
    </source>
</evidence>
<evidence type="ECO:0000256" key="1">
    <source>
        <dbReference type="ARBA" id="ARBA00022691"/>
    </source>
</evidence>
<dbReference type="InterPro" id="IPR007197">
    <property type="entry name" value="rSAM"/>
</dbReference>
<evidence type="ECO:0000256" key="3">
    <source>
        <dbReference type="ARBA" id="ARBA00023004"/>
    </source>
</evidence>
<feature type="domain" description="Radical SAM core" evidence="5">
    <location>
        <begin position="20"/>
        <end position="242"/>
    </location>
</feature>
<evidence type="ECO:0000313" key="6">
    <source>
        <dbReference type="EMBL" id="KLU64959.1"/>
    </source>
</evidence>
<dbReference type="InterPro" id="IPR034422">
    <property type="entry name" value="HydE/PylB-like"/>
</dbReference>
<dbReference type="InterPro" id="IPR013785">
    <property type="entry name" value="Aldolase_TIM"/>
</dbReference>
<dbReference type="RefSeq" id="WP_047810755.1">
    <property type="nucleotide sequence ID" value="NZ_LDZY01000010.1"/>
</dbReference>
<accession>A0A0J1FN72</accession>
<comment type="caution">
    <text evidence="6">The sequence shown here is derived from an EMBL/GenBank/DDBJ whole genome shotgun (WGS) entry which is preliminary data.</text>
</comment>
<reference evidence="6 7" key="1">
    <citation type="submission" date="2015-06" db="EMBL/GenBank/DDBJ databases">
        <title>Draft genome of the moderately acidophilic sulfate reducer Candidatus Desulfosporosinus acididurans strain M1.</title>
        <authorList>
            <person name="Poehlein A."/>
            <person name="Petzsch P."/>
            <person name="Johnson B.D."/>
            <person name="Schloemann M."/>
            <person name="Daniel R."/>
            <person name="Muehling M."/>
        </authorList>
    </citation>
    <scope>NUCLEOTIDE SEQUENCE [LARGE SCALE GENOMIC DNA]</scope>
    <source>
        <strain evidence="6 7">M1</strain>
    </source>
</reference>
<keyword evidence="6" id="KW-0808">Transferase</keyword>
<keyword evidence="2" id="KW-0479">Metal-binding</keyword>
<dbReference type="GO" id="GO:0004076">
    <property type="term" value="F:biotin synthase activity"/>
    <property type="evidence" value="ECO:0007669"/>
    <property type="project" value="UniProtKB-EC"/>
</dbReference>
<keyword evidence="1" id="KW-0949">S-adenosyl-L-methionine</keyword>
<dbReference type="Pfam" id="PF04055">
    <property type="entry name" value="Radical_SAM"/>
    <property type="match status" value="1"/>
</dbReference>
<dbReference type="InterPro" id="IPR058240">
    <property type="entry name" value="rSAM_sf"/>
</dbReference>
<dbReference type="EMBL" id="LDZY01000010">
    <property type="protein sequence ID" value="KLU64959.1"/>
    <property type="molecule type" value="Genomic_DNA"/>
</dbReference>
<dbReference type="GO" id="GO:0051536">
    <property type="term" value="F:iron-sulfur cluster binding"/>
    <property type="evidence" value="ECO:0007669"/>
    <property type="project" value="UniProtKB-KW"/>
</dbReference>
<dbReference type="PROSITE" id="PS51918">
    <property type="entry name" value="RADICAL_SAM"/>
    <property type="match status" value="1"/>
</dbReference>
<keyword evidence="4" id="KW-0411">Iron-sulfur</keyword>
<dbReference type="Gene3D" id="3.20.20.70">
    <property type="entry name" value="Aldolase class I"/>
    <property type="match status" value="1"/>
</dbReference>
<name>A0A0J1FN72_9FIRM</name>
<dbReference type="PANTHER" id="PTHR43726">
    <property type="entry name" value="3-METHYLORNITHINE SYNTHASE"/>
    <property type="match status" value="1"/>
</dbReference>
<dbReference type="PATRIC" id="fig|476652.3.peg.3082"/>
<evidence type="ECO:0000256" key="4">
    <source>
        <dbReference type="ARBA" id="ARBA00023014"/>
    </source>
</evidence>
<dbReference type="SFLD" id="SFLDS00029">
    <property type="entry name" value="Radical_SAM"/>
    <property type="match status" value="1"/>
</dbReference>
<gene>
    <name evidence="6" type="primary">bioB_2</name>
    <name evidence="6" type="ORF">DEAC_c29260</name>
</gene>
<dbReference type="Proteomes" id="UP000036356">
    <property type="component" value="Unassembled WGS sequence"/>
</dbReference>